<evidence type="ECO:0000313" key="3">
    <source>
        <dbReference type="Proteomes" id="UP000503399"/>
    </source>
</evidence>
<dbReference type="KEGG" id="hfv:R50_0743"/>
<keyword evidence="1" id="KW-1133">Transmembrane helix</keyword>
<feature type="transmembrane region" description="Helical" evidence="1">
    <location>
        <begin position="214"/>
        <end position="232"/>
    </location>
</feature>
<gene>
    <name evidence="2" type="ORF">R50_0743</name>
</gene>
<dbReference type="EMBL" id="LR778114">
    <property type="protein sequence ID" value="CAB1128249.1"/>
    <property type="molecule type" value="Genomic_DNA"/>
</dbReference>
<keyword evidence="1" id="KW-0812">Transmembrane</keyword>
<feature type="transmembrane region" description="Helical" evidence="1">
    <location>
        <begin position="43"/>
        <end position="60"/>
    </location>
</feature>
<sequence>MAATVGRRIRQAAAQGATDLAWAVATLTGWVPHPPRRAGPGTLLWFPVLGAMLGLVWEGLARRSPWSGLVTAALAWGVEALATRGRSWSGWAAGFAGRAPGVAAAATSLGVVAAVAAWAGARHLAGIPFAAATGGYGAMAVSLEWLPPPVPGQAARWLGRTRRPWAGSAAGLLALALTLVAGGAGAAVWTWVGLAAGVAGSWAAAWRRGGLDGSALRTGGLVAMMTVLLGAGL</sequence>
<organism evidence="2 3">
    <name type="scientific">Candidatus Hydrogenisulfobacillus filiaventi</name>
    <dbReference type="NCBI Taxonomy" id="2707344"/>
    <lineage>
        <taxon>Bacteria</taxon>
        <taxon>Bacillati</taxon>
        <taxon>Bacillota</taxon>
        <taxon>Clostridia</taxon>
        <taxon>Eubacteriales</taxon>
        <taxon>Clostridiales Family XVII. Incertae Sedis</taxon>
        <taxon>Candidatus Hydrogenisulfobacillus</taxon>
    </lineage>
</organism>
<proteinExistence type="predicted"/>
<protein>
    <submittedName>
        <fullName evidence="2">Uncharacterized protein</fullName>
    </submittedName>
</protein>
<name>A0A6F8ZF75_9FIRM</name>
<accession>A0A6F8ZF75</accession>
<feature type="transmembrane region" description="Helical" evidence="1">
    <location>
        <begin position="167"/>
        <end position="194"/>
    </location>
</feature>
<feature type="transmembrane region" description="Helical" evidence="1">
    <location>
        <begin position="95"/>
        <end position="119"/>
    </location>
</feature>
<evidence type="ECO:0000313" key="2">
    <source>
        <dbReference type="EMBL" id="CAB1128249.1"/>
    </source>
</evidence>
<evidence type="ECO:0000256" key="1">
    <source>
        <dbReference type="SAM" id="Phobius"/>
    </source>
</evidence>
<reference evidence="2 3" key="1">
    <citation type="submission" date="2020-02" db="EMBL/GenBank/DDBJ databases">
        <authorList>
            <person name="Hogendoorn C."/>
        </authorList>
    </citation>
    <scope>NUCLEOTIDE SEQUENCE [LARGE SCALE GENOMIC DNA]</scope>
    <source>
        <strain evidence="2">R501</strain>
    </source>
</reference>
<dbReference type="Proteomes" id="UP000503399">
    <property type="component" value="Chromosome"/>
</dbReference>
<dbReference type="AlphaFoldDB" id="A0A6F8ZF75"/>
<keyword evidence="3" id="KW-1185">Reference proteome</keyword>
<keyword evidence="1" id="KW-0472">Membrane</keyword>